<proteinExistence type="predicted"/>
<organism evidence="2 3">
    <name type="scientific">Mytilus edulis</name>
    <name type="common">Blue mussel</name>
    <dbReference type="NCBI Taxonomy" id="6550"/>
    <lineage>
        <taxon>Eukaryota</taxon>
        <taxon>Metazoa</taxon>
        <taxon>Spiralia</taxon>
        <taxon>Lophotrochozoa</taxon>
        <taxon>Mollusca</taxon>
        <taxon>Bivalvia</taxon>
        <taxon>Autobranchia</taxon>
        <taxon>Pteriomorphia</taxon>
        <taxon>Mytilida</taxon>
        <taxon>Mytiloidea</taxon>
        <taxon>Mytilidae</taxon>
        <taxon>Mytilinae</taxon>
        <taxon>Mytilus</taxon>
    </lineage>
</organism>
<keyword evidence="3" id="KW-1185">Reference proteome</keyword>
<evidence type="ECO:0000313" key="2">
    <source>
        <dbReference type="EMBL" id="CAG2221654.1"/>
    </source>
</evidence>
<dbReference type="AlphaFoldDB" id="A0A8S3SIS4"/>
<feature type="region of interest" description="Disordered" evidence="1">
    <location>
        <begin position="191"/>
        <end position="218"/>
    </location>
</feature>
<comment type="caution">
    <text evidence="2">The sequence shown here is derived from an EMBL/GenBank/DDBJ whole genome shotgun (WGS) entry which is preliminary data.</text>
</comment>
<gene>
    <name evidence="2" type="ORF">MEDL_35051</name>
</gene>
<sequence>MEIPDELSALLAAMKLTGKEPAWKFSASSDQVSVQLTWTKTKAKEPEASSSKSKPALKSKPPSTRRRDAKRFDQWMATKTAVIPADKVQQTTITQTEARDSVVGHVLTPTKYKGEPVGVVVNRDIVTSPYNPNKACHRLVFYTSTNDRGKRSRIDFEDGFDIDHPDLLRTPPHTSPVITEESKEAIQSAIQAARPDTPYQQHQRSRSKMKAKRQTDSNKHKSDLLNYDSIVNISAYTIIFCIVHVFTLPLLCTTKQPEFEENAGVLGGHSNSCHLNLSLEDTIKAKQTFEEEMLKDETAFAFYIYLSNPKTTTDELDKHIANDKDRNKWNGLQEWFWVKQETKYHTINLPIDLDALTFRISTYGTHNKTLDGHLE</sequence>
<feature type="region of interest" description="Disordered" evidence="1">
    <location>
        <begin position="40"/>
        <end position="71"/>
    </location>
</feature>
<evidence type="ECO:0000256" key="1">
    <source>
        <dbReference type="SAM" id="MobiDB-lite"/>
    </source>
</evidence>
<dbReference type="Proteomes" id="UP000683360">
    <property type="component" value="Unassembled WGS sequence"/>
</dbReference>
<name>A0A8S3SIS4_MYTED</name>
<protein>
    <submittedName>
        <fullName evidence="2">Uncharacterized protein</fullName>
    </submittedName>
</protein>
<feature type="compositionally biased region" description="Basic residues" evidence="1">
    <location>
        <begin position="203"/>
        <end position="212"/>
    </location>
</feature>
<evidence type="ECO:0000313" key="3">
    <source>
        <dbReference type="Proteomes" id="UP000683360"/>
    </source>
</evidence>
<dbReference type="EMBL" id="CAJPWZ010001686">
    <property type="protein sequence ID" value="CAG2221654.1"/>
    <property type="molecule type" value="Genomic_DNA"/>
</dbReference>
<reference evidence="2" key="1">
    <citation type="submission" date="2021-03" db="EMBL/GenBank/DDBJ databases">
        <authorList>
            <person name="Bekaert M."/>
        </authorList>
    </citation>
    <scope>NUCLEOTIDE SEQUENCE</scope>
</reference>
<accession>A0A8S3SIS4</accession>
<feature type="compositionally biased region" description="Low complexity" evidence="1">
    <location>
        <begin position="48"/>
        <end position="62"/>
    </location>
</feature>